<comment type="caution">
    <text evidence="10">The sequence shown here is derived from an EMBL/GenBank/DDBJ whole genome shotgun (WGS) entry which is preliminary data.</text>
</comment>
<feature type="transmembrane region" description="Helical" evidence="7">
    <location>
        <begin position="6"/>
        <end position="27"/>
    </location>
</feature>
<evidence type="ECO:0000256" key="3">
    <source>
        <dbReference type="ARBA" id="ARBA00022475"/>
    </source>
</evidence>
<evidence type="ECO:0000256" key="1">
    <source>
        <dbReference type="ARBA" id="ARBA00004651"/>
    </source>
</evidence>
<evidence type="ECO:0000256" key="2">
    <source>
        <dbReference type="ARBA" id="ARBA00006448"/>
    </source>
</evidence>
<evidence type="ECO:0000256" key="6">
    <source>
        <dbReference type="ARBA" id="ARBA00023136"/>
    </source>
</evidence>
<dbReference type="InterPro" id="IPR007353">
    <property type="entry name" value="DUF421"/>
</dbReference>
<evidence type="ECO:0000256" key="5">
    <source>
        <dbReference type="ARBA" id="ARBA00022989"/>
    </source>
</evidence>
<dbReference type="EMBL" id="JAAEDI010000024">
    <property type="protein sequence ID" value="MBR0652097.1"/>
    <property type="molecule type" value="Genomic_DNA"/>
</dbReference>
<keyword evidence="6 7" id="KW-0472">Membrane</keyword>
<dbReference type="InterPro" id="IPR023090">
    <property type="entry name" value="UPF0702_alpha/beta_dom_sf"/>
</dbReference>
<dbReference type="RefSeq" id="WP_211870813.1">
    <property type="nucleotide sequence ID" value="NZ_JAAEDI010000024.1"/>
</dbReference>
<evidence type="ECO:0000256" key="4">
    <source>
        <dbReference type="ARBA" id="ARBA00022692"/>
    </source>
</evidence>
<keyword evidence="4 7" id="KW-0812">Transmembrane</keyword>
<protein>
    <submittedName>
        <fullName evidence="10">DUF421 domain-containing protein</fullName>
    </submittedName>
</protein>
<evidence type="ECO:0000313" key="10">
    <source>
        <dbReference type="EMBL" id="MBR0652097.1"/>
    </source>
</evidence>
<keyword evidence="3" id="KW-1003">Cell membrane</keyword>
<reference evidence="11" key="1">
    <citation type="journal article" date="2021" name="Syst. Appl. Microbiol.">
        <title>Roseomonas hellenica sp. nov., isolated from roots of wild-growing Alkanna tinctoria.</title>
        <authorList>
            <person name="Rat A."/>
            <person name="Naranjo H.D."/>
            <person name="Lebbe L."/>
            <person name="Cnockaert M."/>
            <person name="Krigas N."/>
            <person name="Grigoriadou K."/>
            <person name="Maloupa E."/>
            <person name="Willems A."/>
        </authorList>
    </citation>
    <scope>NUCLEOTIDE SEQUENCE [LARGE SCALE GENOMIC DNA]</scope>
    <source>
        <strain evidence="11">LMG 31159</strain>
    </source>
</reference>
<evidence type="ECO:0000256" key="7">
    <source>
        <dbReference type="SAM" id="Phobius"/>
    </source>
</evidence>
<sequence length="175" mass="18468">MFFDSWFGLLRVVVVGTLAYAALVMLLRVSGKRTLAKLNAFDLIVTVALGSTLATVLLSKSVALVEGLAAFSLLAGLQYLVAWLSVRSSWFSDLVKSEPTLLLHRGRFLEGAMRAQRVTRAEVLAALRGQGAVETAQVAAVILETDGSLSVIRHVSRAGAVGTLDGVGTSDGGPR</sequence>
<evidence type="ECO:0000313" key="11">
    <source>
        <dbReference type="Proteomes" id="UP000698752"/>
    </source>
</evidence>
<dbReference type="Proteomes" id="UP000698752">
    <property type="component" value="Unassembled WGS sequence"/>
</dbReference>
<accession>A0ABS5EM54</accession>
<evidence type="ECO:0000259" key="8">
    <source>
        <dbReference type="Pfam" id="PF04239"/>
    </source>
</evidence>
<feature type="domain" description="YetF-like N-terminal transmembrane" evidence="9">
    <location>
        <begin position="17"/>
        <end position="84"/>
    </location>
</feature>
<comment type="subcellular location">
    <subcellularLocation>
        <location evidence="1">Cell membrane</location>
        <topology evidence="1">Multi-pass membrane protein</topology>
    </subcellularLocation>
</comment>
<feature type="transmembrane region" description="Helical" evidence="7">
    <location>
        <begin position="39"/>
        <end position="58"/>
    </location>
</feature>
<dbReference type="InterPro" id="IPR048454">
    <property type="entry name" value="YetF_N"/>
</dbReference>
<gene>
    <name evidence="10" type="ORF">GXW78_20750</name>
</gene>
<dbReference type="PANTHER" id="PTHR34582:SF6">
    <property type="entry name" value="UPF0702 TRANSMEMBRANE PROTEIN YCAP"/>
    <property type="match status" value="1"/>
</dbReference>
<feature type="domain" description="YetF C-terminal" evidence="8">
    <location>
        <begin position="87"/>
        <end position="154"/>
    </location>
</feature>
<proteinExistence type="inferred from homology"/>
<name>A0ABS5EM54_9PROT</name>
<feature type="transmembrane region" description="Helical" evidence="7">
    <location>
        <begin position="64"/>
        <end position="86"/>
    </location>
</feature>
<evidence type="ECO:0000259" key="9">
    <source>
        <dbReference type="Pfam" id="PF20730"/>
    </source>
</evidence>
<keyword evidence="5 7" id="KW-1133">Transmembrane helix</keyword>
<dbReference type="Pfam" id="PF20730">
    <property type="entry name" value="YetF_N"/>
    <property type="match status" value="1"/>
</dbReference>
<comment type="similarity">
    <text evidence="2">Belongs to the UPF0702 family.</text>
</comment>
<dbReference type="Gene3D" id="3.30.240.20">
    <property type="entry name" value="bsu07140 like domains"/>
    <property type="match status" value="1"/>
</dbReference>
<dbReference type="Pfam" id="PF04239">
    <property type="entry name" value="DUF421"/>
    <property type="match status" value="1"/>
</dbReference>
<dbReference type="PANTHER" id="PTHR34582">
    <property type="entry name" value="UPF0702 TRANSMEMBRANE PROTEIN YCAP"/>
    <property type="match status" value="1"/>
</dbReference>
<keyword evidence="11" id="KW-1185">Reference proteome</keyword>
<organism evidence="10 11">
    <name type="scientific">Neoroseomonas terrae</name>
    <dbReference type="NCBI Taxonomy" id="424799"/>
    <lineage>
        <taxon>Bacteria</taxon>
        <taxon>Pseudomonadati</taxon>
        <taxon>Pseudomonadota</taxon>
        <taxon>Alphaproteobacteria</taxon>
        <taxon>Acetobacterales</taxon>
        <taxon>Acetobacteraceae</taxon>
        <taxon>Neoroseomonas</taxon>
    </lineage>
</organism>